<evidence type="ECO:0000313" key="3">
    <source>
        <dbReference type="Proteomes" id="UP000002945"/>
    </source>
</evidence>
<proteinExistence type="predicted"/>
<gene>
    <name evidence="2" type="ORF">KAOT1_09636</name>
</gene>
<dbReference type="Proteomes" id="UP000002945">
    <property type="component" value="Unassembled WGS sequence"/>
</dbReference>
<dbReference type="eggNOG" id="ENOG50315PT">
    <property type="taxonomic scope" value="Bacteria"/>
</dbReference>
<dbReference type="EMBL" id="ABIB01000009">
    <property type="protein sequence ID" value="EDP95324.1"/>
    <property type="molecule type" value="Genomic_DNA"/>
</dbReference>
<dbReference type="STRING" id="391587.KAOT1_09636"/>
<keyword evidence="1" id="KW-0812">Transmembrane</keyword>
<sequence length="197" mass="22437">MDKIWKPRGEKSDTLIFIHDECIYKGRPSKEVISIFNIESTSEKIPVGLLSIPFSYIHKVINQKGINHIKLIVGKDSEEELFIEDETLKNEIFEYLKNRLSTFTYTSETPSVFTYARAKIIGIIVLTLLFSWGFYFAIQMESGYEYNAAKGITGIALALGTLGSKNLLIGYVVLLGIIIFTLIKKLETRSEIQMLKR</sequence>
<dbReference type="OrthoDB" id="667323at2"/>
<keyword evidence="1" id="KW-0472">Membrane</keyword>
<evidence type="ECO:0000256" key="1">
    <source>
        <dbReference type="SAM" id="Phobius"/>
    </source>
</evidence>
<accession>A9E463</accession>
<feature type="transmembrane region" description="Helical" evidence="1">
    <location>
        <begin position="120"/>
        <end position="138"/>
    </location>
</feature>
<keyword evidence="3" id="KW-1185">Reference proteome</keyword>
<organism evidence="2 3">
    <name type="scientific">Kordia algicida OT-1</name>
    <dbReference type="NCBI Taxonomy" id="391587"/>
    <lineage>
        <taxon>Bacteria</taxon>
        <taxon>Pseudomonadati</taxon>
        <taxon>Bacteroidota</taxon>
        <taxon>Flavobacteriia</taxon>
        <taxon>Flavobacteriales</taxon>
        <taxon>Flavobacteriaceae</taxon>
        <taxon>Kordia</taxon>
    </lineage>
</organism>
<comment type="caution">
    <text evidence="2">The sequence shown here is derived from an EMBL/GenBank/DDBJ whole genome shotgun (WGS) entry which is preliminary data.</text>
</comment>
<feature type="transmembrane region" description="Helical" evidence="1">
    <location>
        <begin position="168"/>
        <end position="186"/>
    </location>
</feature>
<dbReference type="HOGENOM" id="CLU_1365770_0_0_10"/>
<keyword evidence="1" id="KW-1133">Transmembrane helix</keyword>
<evidence type="ECO:0000313" key="2">
    <source>
        <dbReference type="EMBL" id="EDP95324.1"/>
    </source>
</evidence>
<name>A9E463_9FLAO</name>
<protein>
    <submittedName>
        <fullName evidence="2">Uncharacterized protein</fullName>
    </submittedName>
</protein>
<dbReference type="AlphaFoldDB" id="A9E463"/>
<dbReference type="RefSeq" id="WP_007094487.1">
    <property type="nucleotide sequence ID" value="NZ_CP142125.1"/>
</dbReference>
<reference evidence="2 3" key="1">
    <citation type="journal article" date="2011" name="J. Bacteriol.">
        <title>Genome sequence of the algicidal bacterium Kordia algicida OT-1.</title>
        <authorList>
            <person name="Lee H.S."/>
            <person name="Kang S.G."/>
            <person name="Kwon K.K."/>
            <person name="Lee J.H."/>
            <person name="Kim S.J."/>
        </authorList>
    </citation>
    <scope>NUCLEOTIDE SEQUENCE [LARGE SCALE GENOMIC DNA]</scope>
    <source>
        <strain evidence="2 3">OT-1</strain>
    </source>
</reference>